<dbReference type="NCBIfam" id="TIGR00229">
    <property type="entry name" value="sensory_box"/>
    <property type="match status" value="1"/>
</dbReference>
<evidence type="ECO:0000256" key="10">
    <source>
        <dbReference type="ARBA" id="ARBA00022840"/>
    </source>
</evidence>
<keyword evidence="10" id="KW-0067">ATP-binding</keyword>
<dbReference type="SUPFAM" id="SSF55874">
    <property type="entry name" value="ATPase domain of HSP90 chaperone/DNA topoisomerase II/histidine kinase"/>
    <property type="match status" value="1"/>
</dbReference>
<comment type="caution">
    <text evidence="13">The sequence shown here is derived from an EMBL/GenBank/DDBJ whole genome shotgun (WGS) entry which is preliminary data.</text>
</comment>
<proteinExistence type="predicted"/>
<evidence type="ECO:0000256" key="7">
    <source>
        <dbReference type="ARBA" id="ARBA00022737"/>
    </source>
</evidence>
<keyword evidence="14" id="KW-1185">Reference proteome</keyword>
<evidence type="ECO:0000313" key="13">
    <source>
        <dbReference type="EMBL" id="MDH5830180.1"/>
    </source>
</evidence>
<keyword evidence="8" id="KW-0547">Nucleotide-binding</keyword>
<keyword evidence="11" id="KW-0843">Virulence</keyword>
<dbReference type="Proteomes" id="UP001156831">
    <property type="component" value="Unassembled WGS sequence"/>
</dbReference>
<comment type="catalytic activity">
    <reaction evidence="1">
        <text>ATP + protein L-histidine = ADP + protein N-phospho-L-histidine.</text>
        <dbReference type="EC" id="2.7.13.3"/>
    </reaction>
</comment>
<dbReference type="GO" id="GO:0016301">
    <property type="term" value="F:kinase activity"/>
    <property type="evidence" value="ECO:0007669"/>
    <property type="project" value="UniProtKB-KW"/>
</dbReference>
<dbReference type="InterPro" id="IPR011102">
    <property type="entry name" value="Sig_transdc_His_kinase_HWE"/>
</dbReference>
<dbReference type="Gene3D" id="3.30.450.20">
    <property type="entry name" value="PAS domain"/>
    <property type="match status" value="1"/>
</dbReference>
<keyword evidence="7" id="KW-0677">Repeat</keyword>
<dbReference type="PROSITE" id="PS50113">
    <property type="entry name" value="PAC"/>
    <property type="match status" value="1"/>
</dbReference>
<dbReference type="Gene3D" id="3.30.565.10">
    <property type="entry name" value="Histidine kinase-like ATPase, C-terminal domain"/>
    <property type="match status" value="1"/>
</dbReference>
<keyword evidence="9 13" id="KW-0418">Kinase</keyword>
<dbReference type="Pfam" id="PF07536">
    <property type="entry name" value="HWE_HK"/>
    <property type="match status" value="1"/>
</dbReference>
<dbReference type="PANTHER" id="PTHR41523:SF7">
    <property type="entry name" value="HISTIDINE KINASE"/>
    <property type="match status" value="1"/>
</dbReference>
<evidence type="ECO:0000256" key="4">
    <source>
        <dbReference type="ARBA" id="ARBA00022630"/>
    </source>
</evidence>
<keyword evidence="3" id="KW-0597">Phosphoprotein</keyword>
<dbReference type="InterPro" id="IPR000700">
    <property type="entry name" value="PAS-assoc_C"/>
</dbReference>
<dbReference type="EMBL" id="JARXRN010000021">
    <property type="protein sequence ID" value="MDH5830180.1"/>
    <property type="molecule type" value="Genomic_DNA"/>
</dbReference>
<reference evidence="13 14" key="1">
    <citation type="submission" date="2023-04" db="EMBL/GenBank/DDBJ databases">
        <title>Luteimonas sp. M1R5S18.</title>
        <authorList>
            <person name="Sun J.-Q."/>
        </authorList>
    </citation>
    <scope>NUCLEOTIDE SEQUENCE [LARGE SCALE GENOMIC DNA]</scope>
    <source>
        <strain evidence="13 14">M1R5S18</strain>
    </source>
</reference>
<dbReference type="InterPro" id="IPR035965">
    <property type="entry name" value="PAS-like_dom_sf"/>
</dbReference>
<dbReference type="SUPFAM" id="SSF55785">
    <property type="entry name" value="PYP-like sensor domain (PAS domain)"/>
    <property type="match status" value="1"/>
</dbReference>
<dbReference type="InterPro" id="IPR000014">
    <property type="entry name" value="PAS"/>
</dbReference>
<evidence type="ECO:0000256" key="5">
    <source>
        <dbReference type="ARBA" id="ARBA00022643"/>
    </source>
</evidence>
<accession>A0ABT6JHM9</accession>
<keyword evidence="5" id="KW-0288">FMN</keyword>
<dbReference type="PANTHER" id="PTHR41523">
    <property type="entry name" value="TWO-COMPONENT SYSTEM SENSOR PROTEIN"/>
    <property type="match status" value="1"/>
</dbReference>
<dbReference type="Pfam" id="PF08447">
    <property type="entry name" value="PAS_3"/>
    <property type="match status" value="1"/>
</dbReference>
<dbReference type="EC" id="2.7.13.3" evidence="2"/>
<evidence type="ECO:0000259" key="12">
    <source>
        <dbReference type="PROSITE" id="PS50113"/>
    </source>
</evidence>
<gene>
    <name evidence="13" type="ORF">QFW80_06570</name>
</gene>
<sequence>MVTASSDLIYRITPDWREVEVVGGRAVSKLPRGQPIDWSTEHIHPEDRPAVLDAIQRARATTESYQAQHRVRIDGEQWNWISSHAVPVQDAEGQVLEWFGAATDITERVHHEQHLHLLINELNHRVKNTLAIVQSMVLQTLRTCPDAGRAAELIEARLQALAGTHDMLTRSMWTGATVDEIVRMAMGHCLEVDPDRFDVQGPQVTLEPKRAVALAMALHELCTNALKYGSLSVPGGRVRMHWMRKDGEDARLVIDWEETGGPPVEGEPERRGFGTRLLQRGLKHDLGGDVSLEFAPAGARCHIETPLPAQVA</sequence>
<dbReference type="InterPro" id="IPR036890">
    <property type="entry name" value="HATPase_C_sf"/>
</dbReference>
<evidence type="ECO:0000256" key="8">
    <source>
        <dbReference type="ARBA" id="ARBA00022741"/>
    </source>
</evidence>
<keyword evidence="6" id="KW-0808">Transferase</keyword>
<evidence type="ECO:0000256" key="3">
    <source>
        <dbReference type="ARBA" id="ARBA00022553"/>
    </source>
</evidence>
<evidence type="ECO:0000256" key="9">
    <source>
        <dbReference type="ARBA" id="ARBA00022777"/>
    </source>
</evidence>
<protein>
    <recommendedName>
        <fullName evidence="2">histidine kinase</fullName>
        <ecNumber evidence="2">2.7.13.3</ecNumber>
    </recommendedName>
</protein>
<dbReference type="InterPro" id="IPR013655">
    <property type="entry name" value="PAS_fold_3"/>
</dbReference>
<evidence type="ECO:0000313" key="14">
    <source>
        <dbReference type="Proteomes" id="UP001156831"/>
    </source>
</evidence>
<evidence type="ECO:0000256" key="2">
    <source>
        <dbReference type="ARBA" id="ARBA00012438"/>
    </source>
</evidence>
<organism evidence="13 14">
    <name type="scientific">Luteimonas rhizosphaericola</name>
    <dbReference type="NCBI Taxonomy" id="3042024"/>
    <lineage>
        <taxon>Bacteria</taxon>
        <taxon>Pseudomonadati</taxon>
        <taxon>Pseudomonadota</taxon>
        <taxon>Gammaproteobacteria</taxon>
        <taxon>Lysobacterales</taxon>
        <taxon>Lysobacteraceae</taxon>
        <taxon>Luteimonas</taxon>
    </lineage>
</organism>
<name>A0ABT6JHM9_9GAMM</name>
<evidence type="ECO:0000256" key="6">
    <source>
        <dbReference type="ARBA" id="ARBA00022679"/>
    </source>
</evidence>
<dbReference type="CDD" id="cd00130">
    <property type="entry name" value="PAS"/>
    <property type="match status" value="1"/>
</dbReference>
<keyword evidence="4" id="KW-0285">Flavoprotein</keyword>
<evidence type="ECO:0000256" key="1">
    <source>
        <dbReference type="ARBA" id="ARBA00000085"/>
    </source>
</evidence>
<feature type="domain" description="PAC" evidence="12">
    <location>
        <begin position="65"/>
        <end position="117"/>
    </location>
</feature>
<evidence type="ECO:0000256" key="11">
    <source>
        <dbReference type="ARBA" id="ARBA00023026"/>
    </source>
</evidence>
<dbReference type="SMART" id="SM00911">
    <property type="entry name" value="HWE_HK"/>
    <property type="match status" value="1"/>
</dbReference>